<dbReference type="AlphaFoldDB" id="A0A2N9ASG9"/>
<dbReference type="Proteomes" id="UP000233769">
    <property type="component" value="Chromosome tk0001"/>
</dbReference>
<organism evidence="1 2">
    <name type="scientific">Methylorubrum extorquens</name>
    <name type="common">Methylobacterium dichloromethanicum</name>
    <name type="synonym">Methylobacterium extorquens</name>
    <dbReference type="NCBI Taxonomy" id="408"/>
    <lineage>
        <taxon>Bacteria</taxon>
        <taxon>Pseudomonadati</taxon>
        <taxon>Pseudomonadota</taxon>
        <taxon>Alphaproteobacteria</taxon>
        <taxon>Hyphomicrobiales</taxon>
        <taxon>Methylobacteriaceae</taxon>
        <taxon>Methylorubrum</taxon>
    </lineage>
</organism>
<proteinExistence type="predicted"/>
<evidence type="ECO:0000313" key="2">
    <source>
        <dbReference type="Proteomes" id="UP000233769"/>
    </source>
</evidence>
<sequence length="79" mass="8534">MRPSPARGAWTEIADMEGDVKDIERIGAVLSHMASSDVVVEGAELHLMADLLRERGRKLAAQWEAALKVAAECEGRSCA</sequence>
<name>A0A2N9ASG9_METEX</name>
<reference evidence="2" key="1">
    <citation type="submission" date="2017-10" db="EMBL/GenBank/DDBJ databases">
        <authorList>
            <person name="Regsiter A."/>
            <person name="William W."/>
        </authorList>
    </citation>
    <scope>NUCLEOTIDE SEQUENCE [LARGE SCALE GENOMIC DNA]</scope>
</reference>
<accession>A0A2N9ASG9</accession>
<dbReference type="EMBL" id="LT962688">
    <property type="protein sequence ID" value="SOR30278.1"/>
    <property type="molecule type" value="Genomic_DNA"/>
</dbReference>
<evidence type="ECO:0000313" key="1">
    <source>
        <dbReference type="EMBL" id="SOR30278.1"/>
    </source>
</evidence>
<protein>
    <submittedName>
        <fullName evidence="1">Uncharacterized protein</fullName>
    </submittedName>
</protein>
<gene>
    <name evidence="1" type="ORF">TK0001_3676</name>
</gene>